<accession>A0A7W7Q757</accession>
<comment type="caution">
    <text evidence="2">The sequence shown here is derived from an EMBL/GenBank/DDBJ whole genome shotgun (WGS) entry which is preliminary data.</text>
</comment>
<sequence>MSAIPATPTAPAVTGRPGVLVAAIGITVVTALAAIVNGILIATGGKELVKDLLVQAGLPEVSDSDLELFSNLAGYTSTDDFVSTFTTRGYLAAGAGAALLVFGLLMLKAGKAARILVTISAAFTMIFSLVILGDETTTAMAGLAMLAILGGILAIVFTWLPAIGRYAKATKA</sequence>
<organism evidence="2 3">
    <name type="scientific">Actinophytocola algeriensis</name>
    <dbReference type="NCBI Taxonomy" id="1768010"/>
    <lineage>
        <taxon>Bacteria</taxon>
        <taxon>Bacillati</taxon>
        <taxon>Actinomycetota</taxon>
        <taxon>Actinomycetes</taxon>
        <taxon>Pseudonocardiales</taxon>
        <taxon>Pseudonocardiaceae</taxon>
    </lineage>
</organism>
<feature type="transmembrane region" description="Helical" evidence="1">
    <location>
        <begin position="89"/>
        <end position="107"/>
    </location>
</feature>
<keyword evidence="3" id="KW-1185">Reference proteome</keyword>
<dbReference type="Proteomes" id="UP000520767">
    <property type="component" value="Unassembled WGS sequence"/>
</dbReference>
<feature type="transmembrane region" description="Helical" evidence="1">
    <location>
        <begin position="139"/>
        <end position="162"/>
    </location>
</feature>
<feature type="transmembrane region" description="Helical" evidence="1">
    <location>
        <begin position="20"/>
        <end position="42"/>
    </location>
</feature>
<evidence type="ECO:0000313" key="2">
    <source>
        <dbReference type="EMBL" id="MBB4908167.1"/>
    </source>
</evidence>
<keyword evidence="1" id="KW-1133">Transmembrane helix</keyword>
<dbReference type="RefSeq" id="WP_184812270.1">
    <property type="nucleotide sequence ID" value="NZ_JACHJQ010000004.1"/>
</dbReference>
<keyword evidence="1" id="KW-0472">Membrane</keyword>
<proteinExistence type="predicted"/>
<evidence type="ECO:0000313" key="3">
    <source>
        <dbReference type="Proteomes" id="UP000520767"/>
    </source>
</evidence>
<dbReference type="AlphaFoldDB" id="A0A7W7Q757"/>
<keyword evidence="1" id="KW-0812">Transmembrane</keyword>
<gene>
    <name evidence="2" type="ORF">FHR82_004409</name>
</gene>
<protein>
    <submittedName>
        <fullName evidence="2">Uncharacterized protein</fullName>
    </submittedName>
</protein>
<reference evidence="2 3" key="1">
    <citation type="submission" date="2020-08" db="EMBL/GenBank/DDBJ databases">
        <title>Genomic Encyclopedia of Type Strains, Phase III (KMG-III): the genomes of soil and plant-associated and newly described type strains.</title>
        <authorList>
            <person name="Whitman W."/>
        </authorList>
    </citation>
    <scope>NUCLEOTIDE SEQUENCE [LARGE SCALE GENOMIC DNA]</scope>
    <source>
        <strain evidence="2 3">CECT 8960</strain>
    </source>
</reference>
<evidence type="ECO:0000256" key="1">
    <source>
        <dbReference type="SAM" id="Phobius"/>
    </source>
</evidence>
<feature type="transmembrane region" description="Helical" evidence="1">
    <location>
        <begin position="114"/>
        <end position="133"/>
    </location>
</feature>
<name>A0A7W7Q757_9PSEU</name>
<dbReference type="EMBL" id="JACHJQ010000004">
    <property type="protein sequence ID" value="MBB4908167.1"/>
    <property type="molecule type" value="Genomic_DNA"/>
</dbReference>